<feature type="region of interest" description="Disordered" evidence="1">
    <location>
        <begin position="286"/>
        <end position="308"/>
    </location>
</feature>
<keyword evidence="2" id="KW-0472">Membrane</keyword>
<keyword evidence="2" id="KW-0812">Transmembrane</keyword>
<sequence>MAPAPIASVGFQSPLGLTAVRGTPLEGLGLDDHFAPPMSLKINSPDEDGLSVPVQRNKKSRKKNDKLHHLEIDRALRVHLQLTPNPAIIPIIRTMSQIWGLDNGMARILRAEITESPVSFTVTTILPEEETTPVTTITDIIETITTKANGITVVETATPKIVDLTSTQISSTSSTAQPPGTQTSSVTLRYPDTPAKSTPSSESANKSEREKNGLSAGAGAGITICVIVLLLAFCGVGFYLKQHCIKRSTSTRPEEQANREQYNTGPLGEGHRVLKKLHRRLTRLRRDQASSFSGSNSTTVPRQDDSPIQELSSIPSIQEMPLDGTSQMIARAKTSNMLGDLDCGSPSLDWDAAPVAPIPKEPIELPVVRRHGRLLSHHLRRSIN</sequence>
<proteinExistence type="predicted"/>
<reference evidence="3" key="1">
    <citation type="journal article" date="2023" name="Mol. Phylogenet. Evol.">
        <title>Genome-scale phylogeny and comparative genomics of the fungal order Sordariales.</title>
        <authorList>
            <person name="Hensen N."/>
            <person name="Bonometti L."/>
            <person name="Westerberg I."/>
            <person name="Brannstrom I.O."/>
            <person name="Guillou S."/>
            <person name="Cros-Aarteil S."/>
            <person name="Calhoun S."/>
            <person name="Haridas S."/>
            <person name="Kuo A."/>
            <person name="Mondo S."/>
            <person name="Pangilinan J."/>
            <person name="Riley R."/>
            <person name="LaButti K."/>
            <person name="Andreopoulos B."/>
            <person name="Lipzen A."/>
            <person name="Chen C."/>
            <person name="Yan M."/>
            <person name="Daum C."/>
            <person name="Ng V."/>
            <person name="Clum A."/>
            <person name="Steindorff A."/>
            <person name="Ohm R.A."/>
            <person name="Martin F."/>
            <person name="Silar P."/>
            <person name="Natvig D.O."/>
            <person name="Lalanne C."/>
            <person name="Gautier V."/>
            <person name="Ament-Velasquez S.L."/>
            <person name="Kruys A."/>
            <person name="Hutchinson M.I."/>
            <person name="Powell A.J."/>
            <person name="Barry K."/>
            <person name="Miller A.N."/>
            <person name="Grigoriev I.V."/>
            <person name="Debuchy R."/>
            <person name="Gladieux P."/>
            <person name="Hiltunen Thoren M."/>
            <person name="Johannesson H."/>
        </authorList>
    </citation>
    <scope>NUCLEOTIDE SEQUENCE</scope>
    <source>
        <strain evidence="3">CBS 990.96</strain>
    </source>
</reference>
<dbReference type="EMBL" id="MU865510">
    <property type="protein sequence ID" value="KAK4221850.1"/>
    <property type="molecule type" value="Genomic_DNA"/>
</dbReference>
<feature type="compositionally biased region" description="Polar residues" evidence="1">
    <location>
        <begin position="195"/>
        <end position="204"/>
    </location>
</feature>
<feature type="compositionally biased region" description="Polar residues" evidence="1">
    <location>
        <begin position="176"/>
        <end position="187"/>
    </location>
</feature>
<gene>
    <name evidence="3" type="ORF">QBC38DRAFT_504542</name>
</gene>
<evidence type="ECO:0000256" key="2">
    <source>
        <dbReference type="SAM" id="Phobius"/>
    </source>
</evidence>
<protein>
    <submittedName>
        <fullName evidence="3">Uncharacterized protein</fullName>
    </submittedName>
</protein>
<evidence type="ECO:0000313" key="4">
    <source>
        <dbReference type="Proteomes" id="UP001301958"/>
    </source>
</evidence>
<feature type="region of interest" description="Disordered" evidence="1">
    <location>
        <begin position="42"/>
        <end position="64"/>
    </location>
</feature>
<dbReference type="Proteomes" id="UP001301958">
    <property type="component" value="Unassembled WGS sequence"/>
</dbReference>
<organism evidence="3 4">
    <name type="scientific">Podospora fimiseda</name>
    <dbReference type="NCBI Taxonomy" id="252190"/>
    <lineage>
        <taxon>Eukaryota</taxon>
        <taxon>Fungi</taxon>
        <taxon>Dikarya</taxon>
        <taxon>Ascomycota</taxon>
        <taxon>Pezizomycotina</taxon>
        <taxon>Sordariomycetes</taxon>
        <taxon>Sordariomycetidae</taxon>
        <taxon>Sordariales</taxon>
        <taxon>Podosporaceae</taxon>
        <taxon>Podospora</taxon>
    </lineage>
</organism>
<name>A0AAN6YNP1_9PEZI</name>
<keyword evidence="4" id="KW-1185">Reference proteome</keyword>
<comment type="caution">
    <text evidence="3">The sequence shown here is derived from an EMBL/GenBank/DDBJ whole genome shotgun (WGS) entry which is preliminary data.</text>
</comment>
<feature type="region of interest" description="Disordered" evidence="1">
    <location>
        <begin position="168"/>
        <end position="214"/>
    </location>
</feature>
<keyword evidence="2" id="KW-1133">Transmembrane helix</keyword>
<feature type="region of interest" description="Disordered" evidence="1">
    <location>
        <begin position="248"/>
        <end position="272"/>
    </location>
</feature>
<evidence type="ECO:0000313" key="3">
    <source>
        <dbReference type="EMBL" id="KAK4221850.1"/>
    </source>
</evidence>
<feature type="compositionally biased region" description="Polar residues" evidence="1">
    <location>
        <begin position="289"/>
        <end position="301"/>
    </location>
</feature>
<accession>A0AAN6YNP1</accession>
<dbReference type="AlphaFoldDB" id="A0AAN6YNP1"/>
<reference evidence="3" key="2">
    <citation type="submission" date="2023-05" db="EMBL/GenBank/DDBJ databases">
        <authorList>
            <consortium name="Lawrence Berkeley National Laboratory"/>
            <person name="Steindorff A."/>
            <person name="Hensen N."/>
            <person name="Bonometti L."/>
            <person name="Westerberg I."/>
            <person name="Brannstrom I.O."/>
            <person name="Guillou S."/>
            <person name="Cros-Aarteil S."/>
            <person name="Calhoun S."/>
            <person name="Haridas S."/>
            <person name="Kuo A."/>
            <person name="Mondo S."/>
            <person name="Pangilinan J."/>
            <person name="Riley R."/>
            <person name="Labutti K."/>
            <person name="Andreopoulos B."/>
            <person name="Lipzen A."/>
            <person name="Chen C."/>
            <person name="Yanf M."/>
            <person name="Daum C."/>
            <person name="Ng V."/>
            <person name="Clum A."/>
            <person name="Ohm R."/>
            <person name="Martin F."/>
            <person name="Silar P."/>
            <person name="Natvig D."/>
            <person name="Lalanne C."/>
            <person name="Gautier V."/>
            <person name="Ament-Velasquez S.L."/>
            <person name="Kruys A."/>
            <person name="Hutchinson M.I."/>
            <person name="Powell A.J."/>
            <person name="Barry K."/>
            <person name="Miller A.N."/>
            <person name="Grigoriev I.V."/>
            <person name="Debuchy R."/>
            <person name="Gladieux P."/>
            <person name="Thoren M.H."/>
            <person name="Johannesson H."/>
        </authorList>
    </citation>
    <scope>NUCLEOTIDE SEQUENCE</scope>
    <source>
        <strain evidence="3">CBS 990.96</strain>
    </source>
</reference>
<feature type="transmembrane region" description="Helical" evidence="2">
    <location>
        <begin position="216"/>
        <end position="240"/>
    </location>
</feature>
<evidence type="ECO:0000256" key="1">
    <source>
        <dbReference type="SAM" id="MobiDB-lite"/>
    </source>
</evidence>